<proteinExistence type="predicted"/>
<sequence>MAASLLDLPAEILFDIFSYLITLTPNPNSKHNPKNWSGGFNREFRPHFILKPPSYYLRKLAPDADELTIVNRHYAHPLVTITCTSKHLSTLVSAFSQHIITTKAYGSPTPSSTEIKRGDHKRPTYMLIKTIWTQCTYCQKTGAAGARDPILPLYHRHFRICQKCDKERFPKITATECNKTYKVSREELDDRRNGIASGFMYVQGAPARLVLLEDVKRYVERRSRMREAIGWKPRMKITMKVWEWEREQRRLLDGTAEEEIEEEEEDDEEEDEEDEEVDEDEDDDVPDEDEEF</sequence>
<feature type="region of interest" description="Disordered" evidence="1">
    <location>
        <begin position="253"/>
        <end position="292"/>
    </location>
</feature>
<evidence type="ECO:0000313" key="2">
    <source>
        <dbReference type="EMBL" id="RPA79460.1"/>
    </source>
</evidence>
<dbReference type="EMBL" id="ML119699">
    <property type="protein sequence ID" value="RPA79460.1"/>
    <property type="molecule type" value="Genomic_DNA"/>
</dbReference>
<reference evidence="2 3" key="1">
    <citation type="journal article" date="2018" name="Nat. Ecol. Evol.">
        <title>Pezizomycetes genomes reveal the molecular basis of ectomycorrhizal truffle lifestyle.</title>
        <authorList>
            <person name="Murat C."/>
            <person name="Payen T."/>
            <person name="Noel B."/>
            <person name="Kuo A."/>
            <person name="Morin E."/>
            <person name="Chen J."/>
            <person name="Kohler A."/>
            <person name="Krizsan K."/>
            <person name="Balestrini R."/>
            <person name="Da Silva C."/>
            <person name="Montanini B."/>
            <person name="Hainaut M."/>
            <person name="Levati E."/>
            <person name="Barry K.W."/>
            <person name="Belfiori B."/>
            <person name="Cichocki N."/>
            <person name="Clum A."/>
            <person name="Dockter R.B."/>
            <person name="Fauchery L."/>
            <person name="Guy J."/>
            <person name="Iotti M."/>
            <person name="Le Tacon F."/>
            <person name="Lindquist E.A."/>
            <person name="Lipzen A."/>
            <person name="Malagnac F."/>
            <person name="Mello A."/>
            <person name="Molinier V."/>
            <person name="Miyauchi S."/>
            <person name="Poulain J."/>
            <person name="Riccioni C."/>
            <person name="Rubini A."/>
            <person name="Sitrit Y."/>
            <person name="Splivallo R."/>
            <person name="Traeger S."/>
            <person name="Wang M."/>
            <person name="Zifcakova L."/>
            <person name="Wipf D."/>
            <person name="Zambonelli A."/>
            <person name="Paolocci F."/>
            <person name="Nowrousian M."/>
            <person name="Ottonello S."/>
            <person name="Baldrian P."/>
            <person name="Spatafora J.W."/>
            <person name="Henrissat B."/>
            <person name="Nagy L.G."/>
            <person name="Aury J.M."/>
            <person name="Wincker P."/>
            <person name="Grigoriev I.V."/>
            <person name="Bonfante P."/>
            <person name="Martin F.M."/>
        </authorList>
    </citation>
    <scope>NUCLEOTIDE SEQUENCE [LARGE SCALE GENOMIC DNA]</scope>
    <source>
        <strain evidence="2 3">RN42</strain>
    </source>
</reference>
<evidence type="ECO:0000313" key="3">
    <source>
        <dbReference type="Proteomes" id="UP000275078"/>
    </source>
</evidence>
<dbReference type="Proteomes" id="UP000275078">
    <property type="component" value="Unassembled WGS sequence"/>
</dbReference>
<evidence type="ECO:0000256" key="1">
    <source>
        <dbReference type="SAM" id="MobiDB-lite"/>
    </source>
</evidence>
<organism evidence="2 3">
    <name type="scientific">Ascobolus immersus RN42</name>
    <dbReference type="NCBI Taxonomy" id="1160509"/>
    <lineage>
        <taxon>Eukaryota</taxon>
        <taxon>Fungi</taxon>
        <taxon>Dikarya</taxon>
        <taxon>Ascomycota</taxon>
        <taxon>Pezizomycotina</taxon>
        <taxon>Pezizomycetes</taxon>
        <taxon>Pezizales</taxon>
        <taxon>Ascobolaceae</taxon>
        <taxon>Ascobolus</taxon>
    </lineage>
</organism>
<gene>
    <name evidence="2" type="ORF">BJ508DRAFT_328359</name>
</gene>
<protein>
    <submittedName>
        <fullName evidence="2">Uncharacterized protein</fullName>
    </submittedName>
</protein>
<accession>A0A3N4I5T2</accession>
<name>A0A3N4I5T2_ASCIM</name>
<dbReference type="AlphaFoldDB" id="A0A3N4I5T2"/>
<feature type="compositionally biased region" description="Acidic residues" evidence="1">
    <location>
        <begin position="255"/>
        <end position="292"/>
    </location>
</feature>
<keyword evidence="3" id="KW-1185">Reference proteome</keyword>